<keyword evidence="3 6" id="KW-0533">Nickel</keyword>
<keyword evidence="4 6" id="KW-0479">Metal-binding</keyword>
<dbReference type="Proteomes" id="UP000228689">
    <property type="component" value="Unassembled WGS sequence"/>
</dbReference>
<keyword evidence="5" id="KW-0560">Oxidoreductase</keyword>
<proteinExistence type="inferred from homology"/>
<dbReference type="EMBL" id="PFMC01000080">
    <property type="protein sequence ID" value="PIY93943.1"/>
    <property type="molecule type" value="Genomic_DNA"/>
</dbReference>
<protein>
    <recommendedName>
        <fullName evidence="9">Ni/Fe hydrogenase subunit alpha</fullName>
    </recommendedName>
</protein>
<dbReference type="PANTHER" id="PTHR43600">
    <property type="entry name" value="COENZYME F420 HYDROGENASE, SUBUNIT ALPHA"/>
    <property type="match status" value="1"/>
</dbReference>
<evidence type="ECO:0000256" key="6">
    <source>
        <dbReference type="PIRSR" id="PIRSR601501-1"/>
    </source>
</evidence>
<evidence type="ECO:0000256" key="3">
    <source>
        <dbReference type="ARBA" id="ARBA00022596"/>
    </source>
</evidence>
<evidence type="ECO:0000256" key="4">
    <source>
        <dbReference type="ARBA" id="ARBA00022723"/>
    </source>
</evidence>
<dbReference type="GO" id="GO:0016151">
    <property type="term" value="F:nickel cation binding"/>
    <property type="evidence" value="ECO:0007669"/>
    <property type="project" value="InterPro"/>
</dbReference>
<dbReference type="InterPro" id="IPR018194">
    <property type="entry name" value="Ni-dep_hyd_lsu_Ni_BS"/>
</dbReference>
<dbReference type="SUPFAM" id="SSF56762">
    <property type="entry name" value="HydB/Nqo4-like"/>
    <property type="match status" value="1"/>
</dbReference>
<keyword evidence="6" id="KW-0408">Iron</keyword>
<dbReference type="PANTHER" id="PTHR43600:SF2">
    <property type="entry name" value="F420-NON-REDUCING HYDROGENASE VHU SUBUNIT A"/>
    <property type="match status" value="1"/>
</dbReference>
<dbReference type="Pfam" id="PF00374">
    <property type="entry name" value="NiFeSe_Hases"/>
    <property type="match status" value="2"/>
</dbReference>
<evidence type="ECO:0000256" key="5">
    <source>
        <dbReference type="ARBA" id="ARBA00023002"/>
    </source>
</evidence>
<feature type="binding site" evidence="6">
    <location>
        <position position="413"/>
    </location>
    <ligand>
        <name>Ni(2+)</name>
        <dbReference type="ChEBI" id="CHEBI:49786"/>
    </ligand>
</feature>
<comment type="caution">
    <text evidence="7">The sequence shown here is derived from an EMBL/GenBank/DDBJ whole genome shotgun (WGS) entry which is preliminary data.</text>
</comment>
<feature type="binding site" evidence="6">
    <location>
        <position position="369"/>
    </location>
    <ligand>
        <name>Mg(2+)</name>
        <dbReference type="ChEBI" id="CHEBI:18420"/>
    </ligand>
</feature>
<comment type="cofactor">
    <cofactor evidence="1 6">
        <name>Ni(2+)</name>
        <dbReference type="ChEBI" id="CHEBI:49786"/>
    </cofactor>
</comment>
<keyword evidence="6" id="KW-0460">Magnesium</keyword>
<dbReference type="InterPro" id="IPR001501">
    <property type="entry name" value="Ni-dep_hyd_lsu"/>
</dbReference>
<dbReference type="InterPro" id="IPR029014">
    <property type="entry name" value="NiFe-Hase_large"/>
</dbReference>
<evidence type="ECO:0000313" key="7">
    <source>
        <dbReference type="EMBL" id="PIY93943.1"/>
    </source>
</evidence>
<sequence length="419" mass="47839">MRIQINHLAKMEGHAGFLGHILDNEVAKARIETQEGARLIEGMLIGRHFTDAPVITSRICGICPVVHNLTAIKALETALQIKVTQQTTDLRELMQYSQVIHSHALHLFFLSLPDFYGILNDLQLIKKHPKETEFTLRIRNWSTEMVKVVGGRTIHPIASEIGGFKVLPDVEDLKKLQSELPKIIQQATQLAKLFMKLKYPDFSRETEYLSLFSKEQYGIYHGRIKSNQTYAIDIEEFAGKITEIRKPYEAVKKAKLDGNSFMVGAIARLNNNHQQLQPLAKKLLQQTKIKLPTYNSFHNVLAQAIEVVHCLEASQKILDKIVDQGVQPETQQKYRVKASEGVGAVEAPRGMLFHYYRLDQDGLIRDCNVITPTAQFLYNLEDDLKIYLPDIKNMSDQERRQQIRLLIRAYDPCISCATH</sequence>
<dbReference type="Gene3D" id="1.10.645.10">
    <property type="entry name" value="Cytochrome-c3 Hydrogenase, chain B"/>
    <property type="match status" value="1"/>
</dbReference>
<feature type="binding site" evidence="6">
    <location>
        <position position="63"/>
    </location>
    <ligand>
        <name>Ni(2+)</name>
        <dbReference type="ChEBI" id="CHEBI:49786"/>
    </ligand>
</feature>
<comment type="cofactor">
    <cofactor evidence="6">
        <name>Fe cation</name>
        <dbReference type="ChEBI" id="CHEBI:24875"/>
    </cofactor>
</comment>
<evidence type="ECO:0000256" key="1">
    <source>
        <dbReference type="ARBA" id="ARBA00001967"/>
    </source>
</evidence>
<evidence type="ECO:0000313" key="8">
    <source>
        <dbReference type="Proteomes" id="UP000228689"/>
    </source>
</evidence>
<comment type="similarity">
    <text evidence="2">Belongs to the [NiFe]/[NiFeSe] hydrogenase large subunit family.</text>
</comment>
<dbReference type="AlphaFoldDB" id="A0A2M7RB02"/>
<dbReference type="PROSITE" id="PS00508">
    <property type="entry name" value="NI_HGENASE_L_2"/>
    <property type="match status" value="1"/>
</dbReference>
<evidence type="ECO:0000256" key="2">
    <source>
        <dbReference type="ARBA" id="ARBA00009292"/>
    </source>
</evidence>
<feature type="binding site" evidence="6">
    <location>
        <position position="419"/>
    </location>
    <ligand>
        <name>Mg(2+)</name>
        <dbReference type="ChEBI" id="CHEBI:18420"/>
    </ligand>
</feature>
<feature type="binding site" evidence="6">
    <location>
        <position position="60"/>
    </location>
    <ligand>
        <name>Ni(2+)</name>
        <dbReference type="ChEBI" id="CHEBI:49786"/>
    </ligand>
</feature>
<feature type="binding site" evidence="6">
    <location>
        <position position="63"/>
    </location>
    <ligand>
        <name>Fe cation</name>
        <dbReference type="ChEBI" id="CHEBI:24875"/>
    </ligand>
</feature>
<reference evidence="8" key="1">
    <citation type="submission" date="2017-09" db="EMBL/GenBank/DDBJ databases">
        <title>Depth-based differentiation of microbial function through sediment-hosted aquifers and enrichment of novel symbionts in the deep terrestrial subsurface.</title>
        <authorList>
            <person name="Probst A.J."/>
            <person name="Ladd B."/>
            <person name="Jarett J.K."/>
            <person name="Geller-Mcgrath D.E."/>
            <person name="Sieber C.M.K."/>
            <person name="Emerson J.B."/>
            <person name="Anantharaman K."/>
            <person name="Thomas B.C."/>
            <person name="Malmstrom R."/>
            <person name="Stieglmeier M."/>
            <person name="Klingl A."/>
            <person name="Woyke T."/>
            <person name="Ryan C.M."/>
            <person name="Banfield J.F."/>
        </authorList>
    </citation>
    <scope>NUCLEOTIDE SEQUENCE [LARGE SCALE GENOMIC DNA]</scope>
</reference>
<evidence type="ECO:0008006" key="9">
    <source>
        <dbReference type="Google" id="ProtNLM"/>
    </source>
</evidence>
<name>A0A2M7RB02_9BACT</name>
<accession>A0A2M7RB02</accession>
<gene>
    <name evidence="7" type="ORF">COY67_03400</name>
</gene>
<feature type="binding site" evidence="6">
    <location>
        <position position="41"/>
    </location>
    <ligand>
        <name>Mg(2+)</name>
        <dbReference type="ChEBI" id="CHEBI:18420"/>
    </ligand>
</feature>
<organism evidence="7 8">
    <name type="scientific">Candidatus Komeilibacteria bacterium CG_4_10_14_0_8_um_filter_37_78</name>
    <dbReference type="NCBI Taxonomy" id="1974471"/>
    <lineage>
        <taxon>Bacteria</taxon>
        <taxon>Candidatus Komeiliibacteriota</taxon>
    </lineage>
</organism>
<feature type="binding site" evidence="6">
    <location>
        <position position="416"/>
    </location>
    <ligand>
        <name>Fe cation</name>
        <dbReference type="ChEBI" id="CHEBI:24875"/>
    </ligand>
</feature>
<dbReference type="GO" id="GO:0008901">
    <property type="term" value="F:ferredoxin hydrogenase activity"/>
    <property type="evidence" value="ECO:0007669"/>
    <property type="project" value="InterPro"/>
</dbReference>